<dbReference type="AlphaFoldDB" id="A0A9X3LI61"/>
<dbReference type="InterPro" id="IPR001492">
    <property type="entry name" value="Flagellin"/>
</dbReference>
<dbReference type="NCBIfam" id="TIGR02550">
    <property type="entry name" value="flagell_flgL"/>
    <property type="match status" value="1"/>
</dbReference>
<sequence length="293" mass="32764">MRVTQQMLHQNSVRHINQNLGRLEKINNQVSTGKQLHRPSDDPNGVSKAMNLKSALVANEQYERNTNEATLWMDETDQTINEMVNVMQRVRELAVQGNNDTLSDTDRGAIATEVEELTEQIRQFANSKVNGKHLFNGLKTNESPYPDKDSYLTDTFDTGSKMFTIADGVVIKANVTANELFGNFADDANLFETLNQLSVGLRSGTDIQLDQIDKGIDRMLTVSAEAGARKNRVESMENRIQDSNIELKSMLSKLEDVNYAEAVTKLKSEESVYQASLAASAKIIQPSLMDFLR</sequence>
<keyword evidence="7" id="KW-1185">Reference proteome</keyword>
<dbReference type="SUPFAM" id="SSF64518">
    <property type="entry name" value="Phase 1 flagellin"/>
    <property type="match status" value="1"/>
</dbReference>
<evidence type="ECO:0000256" key="3">
    <source>
        <dbReference type="ARBA" id="ARBA00023143"/>
    </source>
</evidence>
<dbReference type="PRINTS" id="PR00207">
    <property type="entry name" value="FLAGELLIN"/>
</dbReference>
<organism evidence="6 7">
    <name type="scientific">Paenisporosarcina quisquiliarum</name>
    <dbReference type="NCBI Taxonomy" id="365346"/>
    <lineage>
        <taxon>Bacteria</taxon>
        <taxon>Bacillati</taxon>
        <taxon>Bacillota</taxon>
        <taxon>Bacilli</taxon>
        <taxon>Bacillales</taxon>
        <taxon>Caryophanaceae</taxon>
        <taxon>Paenisporosarcina</taxon>
    </lineage>
</organism>
<keyword evidence="3" id="KW-0975">Bacterial flagellum</keyword>
<evidence type="ECO:0000259" key="4">
    <source>
        <dbReference type="Pfam" id="PF00669"/>
    </source>
</evidence>
<name>A0A9X3LI61_9BACL</name>
<feature type="domain" description="Flagellin N-terminal" evidence="4">
    <location>
        <begin position="5"/>
        <end position="140"/>
    </location>
</feature>
<evidence type="ECO:0000256" key="2">
    <source>
        <dbReference type="ARBA" id="ARBA00005709"/>
    </source>
</evidence>
<dbReference type="InterPro" id="IPR001029">
    <property type="entry name" value="Flagellin_N"/>
</dbReference>
<keyword evidence="6" id="KW-0282">Flagellum</keyword>
<dbReference type="GO" id="GO:0005198">
    <property type="term" value="F:structural molecule activity"/>
    <property type="evidence" value="ECO:0007669"/>
    <property type="project" value="InterPro"/>
</dbReference>
<dbReference type="PANTHER" id="PTHR42792">
    <property type="entry name" value="FLAGELLIN"/>
    <property type="match status" value="1"/>
</dbReference>
<evidence type="ECO:0000313" key="6">
    <source>
        <dbReference type="EMBL" id="MCZ8536919.1"/>
    </source>
</evidence>
<dbReference type="PANTHER" id="PTHR42792:SF1">
    <property type="entry name" value="FLAGELLAR HOOK-ASSOCIATED PROTEIN 3"/>
    <property type="match status" value="1"/>
</dbReference>
<proteinExistence type="inferred from homology"/>
<feature type="domain" description="Flagellin C-terminal" evidence="5">
    <location>
        <begin position="209"/>
        <end position="292"/>
    </location>
</feature>
<dbReference type="RefSeq" id="WP_269926013.1">
    <property type="nucleotide sequence ID" value="NZ_JAMKBJ010000004.1"/>
</dbReference>
<protein>
    <submittedName>
        <fullName evidence="6">Flagellar hook-associated protein FlgL</fullName>
    </submittedName>
</protein>
<comment type="similarity">
    <text evidence="2">Belongs to the bacterial flagellin family.</text>
</comment>
<dbReference type="EMBL" id="JAMKBJ010000004">
    <property type="protein sequence ID" value="MCZ8536919.1"/>
    <property type="molecule type" value="Genomic_DNA"/>
</dbReference>
<dbReference type="GO" id="GO:0009424">
    <property type="term" value="C:bacterial-type flagellum hook"/>
    <property type="evidence" value="ECO:0007669"/>
    <property type="project" value="InterPro"/>
</dbReference>
<accession>A0A9X3LI61</accession>
<evidence type="ECO:0000256" key="1">
    <source>
        <dbReference type="ARBA" id="ARBA00004365"/>
    </source>
</evidence>
<dbReference type="InterPro" id="IPR046358">
    <property type="entry name" value="Flagellin_C"/>
</dbReference>
<comment type="caution">
    <text evidence="6">The sequence shown here is derived from an EMBL/GenBank/DDBJ whole genome shotgun (WGS) entry which is preliminary data.</text>
</comment>
<dbReference type="InterPro" id="IPR013384">
    <property type="entry name" value="Flagell_FlgL"/>
</dbReference>
<dbReference type="Gene3D" id="1.20.1330.10">
    <property type="entry name" value="f41 fragment of flagellin, N-terminal domain"/>
    <property type="match status" value="1"/>
</dbReference>
<dbReference type="GO" id="GO:0071973">
    <property type="term" value="P:bacterial-type flagellum-dependent cell motility"/>
    <property type="evidence" value="ECO:0007669"/>
    <property type="project" value="InterPro"/>
</dbReference>
<dbReference type="Pfam" id="PF00700">
    <property type="entry name" value="Flagellin_C"/>
    <property type="match status" value="1"/>
</dbReference>
<evidence type="ECO:0000313" key="7">
    <source>
        <dbReference type="Proteomes" id="UP001152173"/>
    </source>
</evidence>
<evidence type="ECO:0000259" key="5">
    <source>
        <dbReference type="Pfam" id="PF00700"/>
    </source>
</evidence>
<keyword evidence="6" id="KW-0969">Cilium</keyword>
<gene>
    <name evidence="6" type="primary">flgL</name>
    <name evidence="6" type="ORF">M9R32_06960</name>
</gene>
<keyword evidence="6" id="KW-0966">Cell projection</keyword>
<reference evidence="6" key="1">
    <citation type="submission" date="2022-05" db="EMBL/GenBank/DDBJ databases">
        <authorList>
            <person name="Colautti A."/>
            <person name="Iacumin L."/>
        </authorList>
    </citation>
    <scope>NUCLEOTIDE SEQUENCE</scope>
    <source>
        <strain evidence="6">SK 55</strain>
    </source>
</reference>
<comment type="subcellular location">
    <subcellularLocation>
        <location evidence="1">Bacterial flagellum</location>
    </subcellularLocation>
</comment>
<dbReference type="Proteomes" id="UP001152173">
    <property type="component" value="Unassembled WGS sequence"/>
</dbReference>
<dbReference type="Pfam" id="PF00669">
    <property type="entry name" value="Flagellin_N"/>
    <property type="match status" value="1"/>
</dbReference>